<organism evidence="2 3">
    <name type="scientific">Gekko japonicus</name>
    <name type="common">Schlegel's Japanese gecko</name>
    <dbReference type="NCBI Taxonomy" id="146911"/>
    <lineage>
        <taxon>Eukaryota</taxon>
        <taxon>Metazoa</taxon>
        <taxon>Chordata</taxon>
        <taxon>Craniata</taxon>
        <taxon>Vertebrata</taxon>
        <taxon>Euteleostomi</taxon>
        <taxon>Lepidosauria</taxon>
        <taxon>Squamata</taxon>
        <taxon>Bifurcata</taxon>
        <taxon>Gekkota</taxon>
        <taxon>Gekkonidae</taxon>
        <taxon>Gekkoninae</taxon>
        <taxon>Gekko</taxon>
    </lineage>
</organism>
<keyword evidence="2" id="KW-1185">Reference proteome</keyword>
<name>A0ABM1KJS1_GEKJA</name>
<dbReference type="PANTHER" id="PTHR35083">
    <property type="entry name" value="RGD1565685 PROTEIN"/>
    <property type="match status" value="1"/>
</dbReference>
<reference evidence="3" key="1">
    <citation type="submission" date="2025-08" db="UniProtKB">
        <authorList>
            <consortium name="RefSeq"/>
        </authorList>
    </citation>
    <scope>IDENTIFICATION</scope>
</reference>
<dbReference type="RefSeq" id="XP_015273958.1">
    <property type="nucleotide sequence ID" value="XM_015418472.1"/>
</dbReference>
<gene>
    <name evidence="3" type="primary">LOC107116543</name>
</gene>
<dbReference type="InterPro" id="IPR027897">
    <property type="entry name" value="DUF4559"/>
</dbReference>
<sequence length="281" mass="32225">MALAELAARLNCTEYKNWVKAGHSLLLLRAALQRYAGEQVQAFHRQLVARGTARLAPSGRSCRGRCTPRGRQFQPACSLCKEWKTEILNHHTHRNGEVNWGNCRPWLWPSNSWEFAKAYMPRGKADISGPDKCDAAALLNLFNFCDHFSSIDQMKVRELLSSDWAVHVPGEDQLDGLEGEMSQSQIREIEAELIKERLHEISLAMEVQGMMSDEDVNKIQIVRNFLKDNHDLQRTLEAEIQNLEILVQLYSQKQSTEETQEVNNEQEKDEGSPLQKRKRTL</sequence>
<dbReference type="Proteomes" id="UP000694871">
    <property type="component" value="Unplaced"/>
</dbReference>
<proteinExistence type="predicted"/>
<protein>
    <submittedName>
        <fullName evidence="3">Uncharacterized protein CXorf38 homolog isoform X3</fullName>
    </submittedName>
</protein>
<accession>A0ABM1KJS1</accession>
<dbReference type="PANTHER" id="PTHR35083:SF1">
    <property type="entry name" value="RGD1565685 PROTEIN"/>
    <property type="match status" value="1"/>
</dbReference>
<evidence type="ECO:0000313" key="3">
    <source>
        <dbReference type="RefSeq" id="XP_015273958.1"/>
    </source>
</evidence>
<evidence type="ECO:0000256" key="1">
    <source>
        <dbReference type="SAM" id="MobiDB-lite"/>
    </source>
</evidence>
<feature type="region of interest" description="Disordered" evidence="1">
    <location>
        <begin position="254"/>
        <end position="281"/>
    </location>
</feature>
<evidence type="ECO:0000313" key="2">
    <source>
        <dbReference type="Proteomes" id="UP000694871"/>
    </source>
</evidence>
<dbReference type="Pfam" id="PF15112">
    <property type="entry name" value="DUF4559"/>
    <property type="match status" value="1"/>
</dbReference>
<dbReference type="GeneID" id="107116543"/>